<keyword evidence="8" id="KW-0560">Oxidoreductase</keyword>
<organism evidence="14 15">
    <name type="scientific">Acaulospora morrowiae</name>
    <dbReference type="NCBI Taxonomy" id="94023"/>
    <lineage>
        <taxon>Eukaryota</taxon>
        <taxon>Fungi</taxon>
        <taxon>Fungi incertae sedis</taxon>
        <taxon>Mucoromycota</taxon>
        <taxon>Glomeromycotina</taxon>
        <taxon>Glomeromycetes</taxon>
        <taxon>Diversisporales</taxon>
        <taxon>Acaulosporaceae</taxon>
        <taxon>Acaulospora</taxon>
    </lineage>
</organism>
<dbReference type="OrthoDB" id="260091at2759"/>
<dbReference type="PROSITE" id="PS50255">
    <property type="entry name" value="CYTOCHROME_B5_2"/>
    <property type="match status" value="1"/>
</dbReference>
<evidence type="ECO:0000256" key="1">
    <source>
        <dbReference type="ARBA" id="ARBA00004141"/>
    </source>
</evidence>
<accession>A0A9N9I8X3</accession>
<evidence type="ECO:0000313" key="14">
    <source>
        <dbReference type="EMBL" id="CAG8725584.1"/>
    </source>
</evidence>
<name>A0A9N9I8X3_9GLOM</name>
<evidence type="ECO:0000256" key="6">
    <source>
        <dbReference type="ARBA" id="ARBA00022723"/>
    </source>
</evidence>
<comment type="similarity">
    <text evidence="3">Belongs to the fatty acid desaturase type 1 family.</text>
</comment>
<feature type="domain" description="Cytochrome b5 heme-binding" evidence="13">
    <location>
        <begin position="13"/>
        <end position="89"/>
    </location>
</feature>
<dbReference type="GO" id="GO:0016717">
    <property type="term" value="F:oxidoreductase activity, acting on paired donors, with oxidation of a pair of donors resulting in the reduction of molecular oxygen to two molecules of water"/>
    <property type="evidence" value="ECO:0007669"/>
    <property type="project" value="TreeGrafter"/>
</dbReference>
<comment type="caution">
    <text evidence="14">The sequence shown here is derived from an EMBL/GenBank/DDBJ whole genome shotgun (WGS) entry which is preliminary data.</text>
</comment>
<dbReference type="SUPFAM" id="SSF55856">
    <property type="entry name" value="Cytochrome b5-like heme/steroid binding domain"/>
    <property type="match status" value="1"/>
</dbReference>
<feature type="transmembrane region" description="Helical" evidence="12">
    <location>
        <begin position="317"/>
        <end position="337"/>
    </location>
</feature>
<evidence type="ECO:0000313" key="15">
    <source>
        <dbReference type="Proteomes" id="UP000789342"/>
    </source>
</evidence>
<keyword evidence="10" id="KW-0443">Lipid metabolism</keyword>
<dbReference type="Pfam" id="PF00173">
    <property type="entry name" value="Cyt-b5"/>
    <property type="match status" value="1"/>
</dbReference>
<evidence type="ECO:0000256" key="4">
    <source>
        <dbReference type="ARBA" id="ARBA00022617"/>
    </source>
</evidence>
<dbReference type="SMART" id="SM01117">
    <property type="entry name" value="Cyt-b5"/>
    <property type="match status" value="1"/>
</dbReference>
<dbReference type="InterPro" id="IPR012171">
    <property type="entry name" value="Fatty_acid_desaturase"/>
</dbReference>
<evidence type="ECO:0000256" key="9">
    <source>
        <dbReference type="ARBA" id="ARBA00023004"/>
    </source>
</evidence>
<keyword evidence="15" id="KW-1185">Reference proteome</keyword>
<dbReference type="InterPro" id="IPR001199">
    <property type="entry name" value="Cyt_B5-like_heme/steroid-bd"/>
</dbReference>
<keyword evidence="5 12" id="KW-0812">Transmembrane</keyword>
<dbReference type="GO" id="GO:0046872">
    <property type="term" value="F:metal ion binding"/>
    <property type="evidence" value="ECO:0007669"/>
    <property type="project" value="UniProtKB-KW"/>
</dbReference>
<comment type="pathway">
    <text evidence="2">Lipid metabolism.</text>
</comment>
<feature type="transmembrane region" description="Helical" evidence="12">
    <location>
        <begin position="274"/>
        <end position="297"/>
    </location>
</feature>
<keyword evidence="9" id="KW-0408">Iron</keyword>
<keyword evidence="11 12" id="KW-0472">Membrane</keyword>
<dbReference type="Proteomes" id="UP000789342">
    <property type="component" value="Unassembled WGS sequence"/>
</dbReference>
<keyword evidence="4" id="KW-0349">Heme</keyword>
<dbReference type="PIRSF" id="PIRSF015921">
    <property type="entry name" value="FA_sphinglp_des"/>
    <property type="match status" value="1"/>
</dbReference>
<evidence type="ECO:0000256" key="10">
    <source>
        <dbReference type="ARBA" id="ARBA00023098"/>
    </source>
</evidence>
<dbReference type="EMBL" id="CAJVPV010024100">
    <property type="protein sequence ID" value="CAG8725584.1"/>
    <property type="molecule type" value="Genomic_DNA"/>
</dbReference>
<dbReference type="GO" id="GO:0016020">
    <property type="term" value="C:membrane"/>
    <property type="evidence" value="ECO:0007669"/>
    <property type="project" value="UniProtKB-SubCell"/>
</dbReference>
<evidence type="ECO:0000256" key="8">
    <source>
        <dbReference type="ARBA" id="ARBA00023002"/>
    </source>
</evidence>
<dbReference type="Pfam" id="PF00487">
    <property type="entry name" value="FA_desaturase"/>
    <property type="match status" value="1"/>
</dbReference>
<gene>
    <name evidence="14" type="ORF">AMORRO_LOCUS13634</name>
</gene>
<dbReference type="GO" id="GO:0006629">
    <property type="term" value="P:lipid metabolic process"/>
    <property type="evidence" value="ECO:0007669"/>
    <property type="project" value="UniProtKB-KW"/>
</dbReference>
<feature type="transmembrane region" description="Helical" evidence="12">
    <location>
        <begin position="159"/>
        <end position="180"/>
    </location>
</feature>
<proteinExistence type="inferred from homology"/>
<keyword evidence="6" id="KW-0479">Metal-binding</keyword>
<feature type="transmembrane region" description="Helical" evidence="12">
    <location>
        <begin position="132"/>
        <end position="153"/>
    </location>
</feature>
<comment type="subcellular location">
    <subcellularLocation>
        <location evidence="1">Membrane</location>
        <topology evidence="1">Multi-pass membrane protein</topology>
    </subcellularLocation>
</comment>
<dbReference type="CDD" id="cd03506">
    <property type="entry name" value="Delta6-FADS-like"/>
    <property type="match status" value="1"/>
</dbReference>
<dbReference type="PANTHER" id="PTHR19353">
    <property type="entry name" value="FATTY ACID DESATURASE 2"/>
    <property type="match status" value="1"/>
</dbReference>
<keyword evidence="7 12" id="KW-1133">Transmembrane helix</keyword>
<evidence type="ECO:0000256" key="7">
    <source>
        <dbReference type="ARBA" id="ARBA00022989"/>
    </source>
</evidence>
<dbReference type="InterPro" id="IPR036400">
    <property type="entry name" value="Cyt_B5-like_heme/steroid_sf"/>
</dbReference>
<dbReference type="AlphaFoldDB" id="A0A9N9I8X3"/>
<evidence type="ECO:0000256" key="3">
    <source>
        <dbReference type="ARBA" id="ARBA00009295"/>
    </source>
</evidence>
<evidence type="ECO:0000259" key="13">
    <source>
        <dbReference type="PROSITE" id="PS50255"/>
    </source>
</evidence>
<reference evidence="14" key="1">
    <citation type="submission" date="2021-06" db="EMBL/GenBank/DDBJ databases">
        <authorList>
            <person name="Kallberg Y."/>
            <person name="Tangrot J."/>
            <person name="Rosling A."/>
        </authorList>
    </citation>
    <scope>NUCLEOTIDE SEQUENCE</scope>
    <source>
        <strain evidence="14">CL551</strain>
    </source>
</reference>
<evidence type="ECO:0000256" key="12">
    <source>
        <dbReference type="SAM" id="Phobius"/>
    </source>
</evidence>
<evidence type="ECO:0000256" key="11">
    <source>
        <dbReference type="ARBA" id="ARBA00023136"/>
    </source>
</evidence>
<evidence type="ECO:0000256" key="2">
    <source>
        <dbReference type="ARBA" id="ARBA00005189"/>
    </source>
</evidence>
<dbReference type="InterPro" id="IPR005804">
    <property type="entry name" value="FA_desaturase_dom"/>
</dbReference>
<dbReference type="PANTHER" id="PTHR19353:SF30">
    <property type="entry name" value="DELTA 8-(E)-SPHINGOLIPID DESATURASE"/>
    <property type="match status" value="1"/>
</dbReference>
<protein>
    <submittedName>
        <fullName evidence="14">3333_t:CDS:1</fullName>
    </submittedName>
</protein>
<evidence type="ECO:0000256" key="5">
    <source>
        <dbReference type="ARBA" id="ARBA00022692"/>
    </source>
</evidence>
<feature type="transmembrane region" description="Helical" evidence="12">
    <location>
        <begin position="192"/>
        <end position="214"/>
    </location>
</feature>
<sequence length="481" mass="56277">MVPPLVETSGTQLKYLSKKDVEKCVENGQMLIIYDKKVYKLNKWIKYHPGGDLAIMHMIGKDATDEINAFHPDYVTKKKIHSFYIGEYSENASHRSLKFENGLSLAEEQLISNSYKRLESKIKELGLYDCNYWYYALEVFRYILLITSVWLLIIYGTHLFHYLLSAFLLGVFWHQLAFTAHDAGHSGITHNLVVDYLIGIFIADFCGGLSIGWWKKNHYVHHIVTNHPEHDPDIQHLPFFAITTKLFNNIYSTFYKRTLEFDVFARIFISYQHYLYYLVMCFGRFNLYALSVGFLFNEKNVAFRNLEKGGMVFFWCWYIYMLSYLPSLPIIISYILISHMVTMPLHVQITLSHFGMSTEELGPIESFPRKMLRTTMDVDCPWWMDWFHGGLQYQAIHHLFPRIPRHNLRTCQPLVKEFCKEVGLKYHLYGFIKGNGIVLGVLRDVSNQLKLLGEVAKSHADRHFPEVSSAPRNIQSEKNKD</sequence>
<dbReference type="Gene3D" id="3.10.120.10">
    <property type="entry name" value="Cytochrome b5-like heme/steroid binding domain"/>
    <property type="match status" value="1"/>
</dbReference>